<accession>A0A0D3KQV9</accession>
<dbReference type="KEGG" id="ehx:EMIHUDRAFT_200630"/>
<dbReference type="RefSeq" id="XP_005790573.1">
    <property type="nucleotide sequence ID" value="XM_005790516.1"/>
</dbReference>
<organism evidence="1 2">
    <name type="scientific">Emiliania huxleyi (strain CCMP1516)</name>
    <dbReference type="NCBI Taxonomy" id="280463"/>
    <lineage>
        <taxon>Eukaryota</taxon>
        <taxon>Haptista</taxon>
        <taxon>Haptophyta</taxon>
        <taxon>Prymnesiophyceae</taxon>
        <taxon>Isochrysidales</taxon>
        <taxon>Noelaerhabdaceae</taxon>
        <taxon>Emiliania</taxon>
    </lineage>
</organism>
<dbReference type="HOGENOM" id="CLU_2946497_0_0_1"/>
<dbReference type="PaxDb" id="2903-EOD38144"/>
<protein>
    <submittedName>
        <fullName evidence="1">Uncharacterized protein</fullName>
    </submittedName>
</protein>
<reference evidence="2" key="1">
    <citation type="journal article" date="2013" name="Nature">
        <title>Pan genome of the phytoplankton Emiliania underpins its global distribution.</title>
        <authorList>
            <person name="Read B.A."/>
            <person name="Kegel J."/>
            <person name="Klute M.J."/>
            <person name="Kuo A."/>
            <person name="Lefebvre S.C."/>
            <person name="Maumus F."/>
            <person name="Mayer C."/>
            <person name="Miller J."/>
            <person name="Monier A."/>
            <person name="Salamov A."/>
            <person name="Young J."/>
            <person name="Aguilar M."/>
            <person name="Claverie J.M."/>
            <person name="Frickenhaus S."/>
            <person name="Gonzalez K."/>
            <person name="Herman E.K."/>
            <person name="Lin Y.C."/>
            <person name="Napier J."/>
            <person name="Ogata H."/>
            <person name="Sarno A.F."/>
            <person name="Shmutz J."/>
            <person name="Schroeder D."/>
            <person name="de Vargas C."/>
            <person name="Verret F."/>
            <person name="von Dassow P."/>
            <person name="Valentin K."/>
            <person name="Van de Peer Y."/>
            <person name="Wheeler G."/>
            <person name="Dacks J.B."/>
            <person name="Delwiche C.F."/>
            <person name="Dyhrman S.T."/>
            <person name="Glockner G."/>
            <person name="John U."/>
            <person name="Richards T."/>
            <person name="Worden A.Z."/>
            <person name="Zhang X."/>
            <person name="Grigoriev I.V."/>
            <person name="Allen A.E."/>
            <person name="Bidle K."/>
            <person name="Borodovsky M."/>
            <person name="Bowler C."/>
            <person name="Brownlee C."/>
            <person name="Cock J.M."/>
            <person name="Elias M."/>
            <person name="Gladyshev V.N."/>
            <person name="Groth M."/>
            <person name="Guda C."/>
            <person name="Hadaegh A."/>
            <person name="Iglesias-Rodriguez M.D."/>
            <person name="Jenkins J."/>
            <person name="Jones B.M."/>
            <person name="Lawson T."/>
            <person name="Leese F."/>
            <person name="Lindquist E."/>
            <person name="Lobanov A."/>
            <person name="Lomsadze A."/>
            <person name="Malik S.B."/>
            <person name="Marsh M.E."/>
            <person name="Mackinder L."/>
            <person name="Mock T."/>
            <person name="Mueller-Roeber B."/>
            <person name="Pagarete A."/>
            <person name="Parker M."/>
            <person name="Probert I."/>
            <person name="Quesneville H."/>
            <person name="Raines C."/>
            <person name="Rensing S.A."/>
            <person name="Riano-Pachon D.M."/>
            <person name="Richier S."/>
            <person name="Rokitta S."/>
            <person name="Shiraiwa Y."/>
            <person name="Soanes D.M."/>
            <person name="van der Giezen M."/>
            <person name="Wahlund T.M."/>
            <person name="Williams B."/>
            <person name="Wilson W."/>
            <person name="Wolfe G."/>
            <person name="Wurch L.L."/>
        </authorList>
    </citation>
    <scope>NUCLEOTIDE SEQUENCE</scope>
</reference>
<sequence length="60" mass="6537">MVTEGACGMVADKADDAAWQGQWEARRALAEKGAQWRSVADGVAWQGLGWQLTMDVRCVV</sequence>
<evidence type="ECO:0000313" key="1">
    <source>
        <dbReference type="EnsemblProtists" id="EOD38144"/>
    </source>
</evidence>
<name>A0A0D3KQV9_EMIH1</name>
<keyword evidence="2" id="KW-1185">Reference proteome</keyword>
<reference evidence="1" key="2">
    <citation type="submission" date="2024-10" db="UniProtKB">
        <authorList>
            <consortium name="EnsemblProtists"/>
        </authorList>
    </citation>
    <scope>IDENTIFICATION</scope>
</reference>
<proteinExistence type="predicted"/>
<dbReference type="Proteomes" id="UP000013827">
    <property type="component" value="Unassembled WGS sequence"/>
</dbReference>
<evidence type="ECO:0000313" key="2">
    <source>
        <dbReference type="Proteomes" id="UP000013827"/>
    </source>
</evidence>
<dbReference type="EnsemblProtists" id="EOD38144">
    <property type="protein sequence ID" value="EOD38144"/>
    <property type="gene ID" value="EMIHUDRAFT_200630"/>
</dbReference>
<dbReference type="AlphaFoldDB" id="A0A0D3KQV9"/>
<dbReference type="GeneID" id="17283414"/>